<gene>
    <name evidence="4" type="ORF">FHP25_38835</name>
</gene>
<evidence type="ECO:0000313" key="5">
    <source>
        <dbReference type="Proteomes" id="UP000321638"/>
    </source>
</evidence>
<dbReference type="InterPro" id="IPR036366">
    <property type="entry name" value="PGBDSf"/>
</dbReference>
<dbReference type="Proteomes" id="UP000321638">
    <property type="component" value="Unassembled WGS sequence"/>
</dbReference>
<dbReference type="InterPro" id="IPR002477">
    <property type="entry name" value="Peptidoglycan-bd-like"/>
</dbReference>
<dbReference type="InterPro" id="IPR009045">
    <property type="entry name" value="Zn_M74/Hedgehog-like"/>
</dbReference>
<dbReference type="OrthoDB" id="242200at2"/>
<dbReference type="RefSeq" id="WP_147852396.1">
    <property type="nucleotide sequence ID" value="NZ_VDUZ01000081.1"/>
</dbReference>
<keyword evidence="5" id="KW-1185">Reference proteome</keyword>
<dbReference type="EMBL" id="VDUZ01000081">
    <property type="protein sequence ID" value="TXL69493.1"/>
    <property type="molecule type" value="Genomic_DNA"/>
</dbReference>
<name>A0A5C8P7S5_9HYPH</name>
<comment type="caution">
    <text evidence="4">The sequence shown here is derived from an EMBL/GenBank/DDBJ whole genome shotgun (WGS) entry which is preliminary data.</text>
</comment>
<dbReference type="SUPFAM" id="SSF55166">
    <property type="entry name" value="Hedgehog/DD-peptidase"/>
    <property type="match status" value="1"/>
</dbReference>
<dbReference type="Pfam" id="PF01471">
    <property type="entry name" value="PG_binding_1"/>
    <property type="match status" value="1"/>
</dbReference>
<dbReference type="Gene3D" id="1.10.101.10">
    <property type="entry name" value="PGBD-like superfamily/PGBD"/>
    <property type="match status" value="1"/>
</dbReference>
<evidence type="ECO:0000259" key="3">
    <source>
        <dbReference type="Pfam" id="PF13539"/>
    </source>
</evidence>
<dbReference type="Pfam" id="PF13539">
    <property type="entry name" value="Peptidase_M15_4"/>
    <property type="match status" value="1"/>
</dbReference>
<dbReference type="GO" id="GO:0008233">
    <property type="term" value="F:peptidase activity"/>
    <property type="evidence" value="ECO:0007669"/>
    <property type="project" value="InterPro"/>
</dbReference>
<feature type="domain" description="Peptidase M15C" evidence="3">
    <location>
        <begin position="219"/>
        <end position="280"/>
    </location>
</feature>
<dbReference type="SUPFAM" id="SSF47090">
    <property type="entry name" value="PGBD-like"/>
    <property type="match status" value="1"/>
</dbReference>
<evidence type="ECO:0000256" key="1">
    <source>
        <dbReference type="SAM" id="MobiDB-lite"/>
    </source>
</evidence>
<dbReference type="AlphaFoldDB" id="A0A5C8P7S5"/>
<evidence type="ECO:0000259" key="2">
    <source>
        <dbReference type="Pfam" id="PF01471"/>
    </source>
</evidence>
<feature type="compositionally biased region" description="Gly residues" evidence="1">
    <location>
        <begin position="84"/>
        <end position="96"/>
    </location>
</feature>
<proteinExistence type="predicted"/>
<feature type="region of interest" description="Disordered" evidence="1">
    <location>
        <begin position="79"/>
        <end position="125"/>
    </location>
</feature>
<organism evidence="4 5">
    <name type="scientific">Vineibacter terrae</name>
    <dbReference type="NCBI Taxonomy" id="2586908"/>
    <lineage>
        <taxon>Bacteria</taxon>
        <taxon>Pseudomonadati</taxon>
        <taxon>Pseudomonadota</taxon>
        <taxon>Alphaproteobacteria</taxon>
        <taxon>Hyphomicrobiales</taxon>
        <taxon>Vineibacter</taxon>
    </lineage>
</organism>
<evidence type="ECO:0000313" key="4">
    <source>
        <dbReference type="EMBL" id="TXL69493.1"/>
    </source>
</evidence>
<feature type="domain" description="Peptidoglycan binding-like" evidence="2">
    <location>
        <begin position="18"/>
        <end position="66"/>
    </location>
</feature>
<sequence>MAIIHLSDSVGAGGRNVRPDVLAVQTLLTHRGQRPGAPDGLCGPRTIAAIKMFQARFMRTPDGLVGVNGPTWQRLVHGTIPGLHGPGAAGPAGGGLQLPPPKPPSSGPAVPAKDPSMTELLPKPEKGTFNAGLKAVSNKMMKEMFGNPRETYSQDCQAMTNAKLKRNVVSESVGPFKATGLKPAVASLKQVFGEISIALPLLAPRIGTAGMLCCRYQRGSTTAISNHSWGTAIDLTINGILDKRGDNKVQVGLTLIAPFFNKHGWYWGAMFGTEDAMHFEASVSLAEKIKAELS</sequence>
<dbReference type="InterPro" id="IPR036365">
    <property type="entry name" value="PGBD-like_sf"/>
</dbReference>
<dbReference type="InterPro" id="IPR039561">
    <property type="entry name" value="Peptidase_M15C"/>
</dbReference>
<protein>
    <submittedName>
        <fullName evidence="4">Peptidoglycan-binding protein</fullName>
    </submittedName>
</protein>
<reference evidence="4 5" key="1">
    <citation type="submission" date="2019-06" db="EMBL/GenBank/DDBJ databases">
        <title>New taxonomy in bacterial strain CC-CFT640, isolated from vineyard.</title>
        <authorList>
            <person name="Lin S.-Y."/>
            <person name="Tsai C.-F."/>
            <person name="Young C.-C."/>
        </authorList>
    </citation>
    <scope>NUCLEOTIDE SEQUENCE [LARGE SCALE GENOMIC DNA]</scope>
    <source>
        <strain evidence="4 5">CC-CFT640</strain>
    </source>
</reference>
<accession>A0A5C8P7S5</accession>
<dbReference type="Gene3D" id="3.30.1380.10">
    <property type="match status" value="1"/>
</dbReference>